<dbReference type="PROSITE" id="PS51724">
    <property type="entry name" value="SPOR"/>
    <property type="match status" value="1"/>
</dbReference>
<feature type="compositionally biased region" description="Pro residues" evidence="1">
    <location>
        <begin position="253"/>
        <end position="265"/>
    </location>
</feature>
<dbReference type="RefSeq" id="WP_011389486.1">
    <property type="nucleotide sequence ID" value="NC_007643.1"/>
</dbReference>
<dbReference type="PATRIC" id="fig|269796.9.peg.1810"/>
<dbReference type="PROSITE" id="PS51257">
    <property type="entry name" value="PROKAR_LIPOPROTEIN"/>
    <property type="match status" value="1"/>
</dbReference>
<dbReference type="HOGENOM" id="CLU_731334_0_0_5"/>
<reference evidence="4 5" key="1">
    <citation type="journal article" date="2011" name="Stand. Genomic Sci.">
        <title>Complete genome sequence of Rhodospirillum rubrum type strain (S1).</title>
        <authorList>
            <person name="Munk A.C."/>
            <person name="Copeland A."/>
            <person name="Lucas S."/>
            <person name="Lapidus A."/>
            <person name="Del Rio T.G."/>
            <person name="Barry K."/>
            <person name="Detter J.C."/>
            <person name="Hammon N."/>
            <person name="Israni S."/>
            <person name="Pitluck S."/>
            <person name="Brettin T."/>
            <person name="Bruce D."/>
            <person name="Han C."/>
            <person name="Tapia R."/>
            <person name="Gilna P."/>
            <person name="Schmutz J."/>
            <person name="Larimer F."/>
            <person name="Land M."/>
            <person name="Kyrpides N.C."/>
            <person name="Mavromatis K."/>
            <person name="Richardson P."/>
            <person name="Rohde M."/>
            <person name="Goker M."/>
            <person name="Klenk H.P."/>
            <person name="Zhang Y."/>
            <person name="Roberts G.P."/>
            <person name="Reslewic S."/>
            <person name="Schwartz D.C."/>
        </authorList>
    </citation>
    <scope>NUCLEOTIDE SEQUENCE [LARGE SCALE GENOMIC DNA]</scope>
    <source>
        <strain evidence="5">ATCC 11170 / ATH 1.1.1 / DSM 467 / LMG 4362 / NCIMB 8255 / S1</strain>
    </source>
</reference>
<gene>
    <name evidence="4" type="ordered locus">Rru_A1733</name>
</gene>
<feature type="region of interest" description="Disordered" evidence="1">
    <location>
        <begin position="219"/>
        <end position="273"/>
    </location>
</feature>
<evidence type="ECO:0000256" key="2">
    <source>
        <dbReference type="SAM" id="SignalP"/>
    </source>
</evidence>
<protein>
    <recommendedName>
        <fullName evidence="3">SPOR domain-containing protein</fullName>
    </recommendedName>
</protein>
<accession>Q2RTL2</accession>
<evidence type="ECO:0000313" key="5">
    <source>
        <dbReference type="Proteomes" id="UP000001929"/>
    </source>
</evidence>
<dbReference type="eggNOG" id="COG3147">
    <property type="taxonomic scope" value="Bacteria"/>
</dbReference>
<keyword evidence="2" id="KW-0732">Signal</keyword>
<sequence>MGKAPTIASRARRAAWGLSLLVVPLLAACATRPGQGAALPPPALDATSPEILPPAPLPHHGVGDSFTFDNPEEVWTVSAIDEKGRLTWRSSQGAERLSSANPLLPSLFHRSADGRSITRFIDKADGLFPLKRGVSNGFTEAAGLDEPPYSRSFLWSCTVPAEERVTVPAGTFDTFRVVCDRDDRLRVVSSYAPAVGYVVRRDLLLEGQPPETRSLIAYVTTPSPAPPPSSAPRPATRGAGQGQGLGDIEAMPLSPPPAPPAPPDIPSHSPAVSATDEPYETLVISSATHPGPPPTTGAVLLQLAAYRSEALARHGWDKMRADHGALIGDLTPVIRQIEIPGKGTYHRLFAGPLEPDRARSLCRALPELAGHCAISPAE</sequence>
<evidence type="ECO:0000313" key="4">
    <source>
        <dbReference type="EMBL" id="ABC22533.1"/>
    </source>
</evidence>
<feature type="region of interest" description="Disordered" evidence="1">
    <location>
        <begin position="36"/>
        <end position="56"/>
    </location>
</feature>
<proteinExistence type="predicted"/>
<feature type="chain" id="PRO_5004214836" description="SPOR domain-containing protein" evidence="2">
    <location>
        <begin position="28"/>
        <end position="378"/>
    </location>
</feature>
<evidence type="ECO:0000256" key="1">
    <source>
        <dbReference type="SAM" id="MobiDB-lite"/>
    </source>
</evidence>
<keyword evidence="5" id="KW-1185">Reference proteome</keyword>
<dbReference type="Proteomes" id="UP000001929">
    <property type="component" value="Chromosome"/>
</dbReference>
<dbReference type="GO" id="GO:0042834">
    <property type="term" value="F:peptidoglycan binding"/>
    <property type="evidence" value="ECO:0007669"/>
    <property type="project" value="InterPro"/>
</dbReference>
<organism evidence="4 5">
    <name type="scientific">Rhodospirillum rubrum (strain ATCC 11170 / ATH 1.1.1 / DSM 467 / LMG 4362 / NCIMB 8255 / S1)</name>
    <dbReference type="NCBI Taxonomy" id="269796"/>
    <lineage>
        <taxon>Bacteria</taxon>
        <taxon>Pseudomonadati</taxon>
        <taxon>Pseudomonadota</taxon>
        <taxon>Alphaproteobacteria</taxon>
        <taxon>Rhodospirillales</taxon>
        <taxon>Rhodospirillaceae</taxon>
        <taxon>Rhodospirillum</taxon>
    </lineage>
</organism>
<feature type="signal peptide" evidence="2">
    <location>
        <begin position="1"/>
        <end position="27"/>
    </location>
</feature>
<evidence type="ECO:0000259" key="3">
    <source>
        <dbReference type="PROSITE" id="PS51724"/>
    </source>
</evidence>
<dbReference type="Pfam" id="PF05036">
    <property type="entry name" value="SPOR"/>
    <property type="match status" value="1"/>
</dbReference>
<feature type="domain" description="SPOR" evidence="3">
    <location>
        <begin position="293"/>
        <end position="378"/>
    </location>
</feature>
<dbReference type="KEGG" id="rru:Rru_A1733"/>
<dbReference type="AlphaFoldDB" id="Q2RTL2"/>
<dbReference type="EMBL" id="CP000230">
    <property type="protein sequence ID" value="ABC22533.1"/>
    <property type="molecule type" value="Genomic_DNA"/>
</dbReference>
<dbReference type="EnsemblBacteria" id="ABC22533">
    <property type="protein sequence ID" value="ABC22533"/>
    <property type="gene ID" value="Rru_A1733"/>
</dbReference>
<dbReference type="STRING" id="269796.Rru_A1733"/>
<dbReference type="InterPro" id="IPR007730">
    <property type="entry name" value="SPOR-like_dom"/>
</dbReference>
<name>Q2RTL2_RHORT</name>